<dbReference type="EMBL" id="CP054929">
    <property type="protein sequence ID" value="QKW54962.1"/>
    <property type="molecule type" value="Genomic_DNA"/>
</dbReference>
<reference evidence="2 3" key="1">
    <citation type="submission" date="2020-06" db="EMBL/GenBank/DDBJ databases">
        <title>Genome mining for natural products.</title>
        <authorList>
            <person name="Zhang B."/>
            <person name="Shi J."/>
            <person name="Ge H."/>
        </authorList>
    </citation>
    <scope>NUCLEOTIDE SEQUENCE [LARGE SCALE GENOMIC DNA]</scope>
    <source>
        <strain evidence="2 3">NA00687</strain>
    </source>
</reference>
<feature type="region of interest" description="Disordered" evidence="1">
    <location>
        <begin position="26"/>
        <end position="55"/>
    </location>
</feature>
<proteinExistence type="predicted"/>
<dbReference type="AlphaFoldDB" id="A0A7H8NKI7"/>
<protein>
    <submittedName>
        <fullName evidence="2">Uncharacterized protein</fullName>
    </submittedName>
</protein>
<name>A0A7H8NKI7_9ACTN</name>
<dbReference type="Proteomes" id="UP000509303">
    <property type="component" value="Chromosome"/>
</dbReference>
<gene>
    <name evidence="2" type="ORF">HUT08_33425</name>
</gene>
<evidence type="ECO:0000313" key="2">
    <source>
        <dbReference type="EMBL" id="QKW54962.1"/>
    </source>
</evidence>
<organism evidence="2 3">
    <name type="scientific">Streptomyces buecherae</name>
    <dbReference type="NCBI Taxonomy" id="2763006"/>
    <lineage>
        <taxon>Bacteria</taxon>
        <taxon>Bacillati</taxon>
        <taxon>Actinomycetota</taxon>
        <taxon>Actinomycetes</taxon>
        <taxon>Kitasatosporales</taxon>
        <taxon>Streptomycetaceae</taxon>
        <taxon>Streptomyces</taxon>
    </lineage>
</organism>
<evidence type="ECO:0000256" key="1">
    <source>
        <dbReference type="SAM" id="MobiDB-lite"/>
    </source>
</evidence>
<keyword evidence="3" id="KW-1185">Reference proteome</keyword>
<sequence>MISSAWSGNHGVASATCPAGTGLVGGGFDSRNTRTPAGHNTDSVEENAPSDKKPNTWLVQLTNGKAKSFAMCVPGAPVPTIVASDWVTKGGTAYATCPQGTALIGGGSDSRPFKTYVGAVIDAQQINAPDDKKANTWMAQMMRGSSKAFAMCAK</sequence>
<evidence type="ECO:0000313" key="3">
    <source>
        <dbReference type="Proteomes" id="UP000509303"/>
    </source>
</evidence>
<accession>A0A7H8NKI7</accession>